<gene>
    <name evidence="2" type="ORF">F7R91_37405</name>
</gene>
<dbReference type="EMBL" id="VZRB01000046">
    <property type="protein sequence ID" value="KAB1140108.1"/>
    <property type="molecule type" value="Genomic_DNA"/>
</dbReference>
<organism evidence="2 3">
    <name type="scientific">Streptomyces luteolifulvus</name>
    <dbReference type="NCBI Taxonomy" id="2615112"/>
    <lineage>
        <taxon>Bacteria</taxon>
        <taxon>Bacillati</taxon>
        <taxon>Actinomycetota</taxon>
        <taxon>Actinomycetes</taxon>
        <taxon>Kitasatosporales</taxon>
        <taxon>Streptomycetaceae</taxon>
        <taxon>Streptomyces</taxon>
    </lineage>
</organism>
<keyword evidence="1" id="KW-0812">Transmembrane</keyword>
<proteinExistence type="predicted"/>
<dbReference type="AlphaFoldDB" id="A0A6H9UQ05"/>
<feature type="transmembrane region" description="Helical" evidence="1">
    <location>
        <begin position="71"/>
        <end position="90"/>
    </location>
</feature>
<keyword evidence="3" id="KW-1185">Reference proteome</keyword>
<feature type="transmembrane region" description="Helical" evidence="1">
    <location>
        <begin position="20"/>
        <end position="41"/>
    </location>
</feature>
<keyword evidence="1" id="KW-1133">Transmembrane helix</keyword>
<dbReference type="RefSeq" id="WP_150957679.1">
    <property type="nucleotide sequence ID" value="NZ_VZRB01000046.1"/>
</dbReference>
<sequence>MRSSAEEWDLERFGPGARRWLAGLFVARFVVVVLVVVPALWRWLDSAPLLGAASAAVPMEGGTRWGRPYTAAYFVSLAPALAAVGGYLSWAAFRRPSNRMPTLLLVAVGALVVGQCGFVTAGWGEPTTEDALDESLDRAGISLWGHDVIERGWYVGYAALGAGFGAAVFASTRAAHQHAWFAVLLIPAALLPWLLLSGPHLSFL</sequence>
<comment type="caution">
    <text evidence="2">The sequence shown here is derived from an EMBL/GenBank/DDBJ whole genome shotgun (WGS) entry which is preliminary data.</text>
</comment>
<evidence type="ECO:0000313" key="2">
    <source>
        <dbReference type="EMBL" id="KAB1140108.1"/>
    </source>
</evidence>
<evidence type="ECO:0000313" key="3">
    <source>
        <dbReference type="Proteomes" id="UP000442707"/>
    </source>
</evidence>
<keyword evidence="1" id="KW-0472">Membrane</keyword>
<dbReference type="Proteomes" id="UP000442707">
    <property type="component" value="Unassembled WGS sequence"/>
</dbReference>
<evidence type="ECO:0000256" key="1">
    <source>
        <dbReference type="SAM" id="Phobius"/>
    </source>
</evidence>
<reference evidence="2 3" key="1">
    <citation type="submission" date="2019-09" db="EMBL/GenBank/DDBJ databases">
        <title>Screening of Novel Bioactive Compounds from Soil-Associated.</title>
        <authorList>
            <person name="Zhao S."/>
        </authorList>
    </citation>
    <scope>NUCLEOTIDE SEQUENCE [LARGE SCALE GENOMIC DNA]</scope>
    <source>
        <strain evidence="2 3">HIT-DPA4</strain>
    </source>
</reference>
<accession>A0A6H9UQ05</accession>
<name>A0A6H9UQ05_9ACTN</name>
<feature type="transmembrane region" description="Helical" evidence="1">
    <location>
        <begin position="102"/>
        <end position="123"/>
    </location>
</feature>
<feature type="transmembrane region" description="Helical" evidence="1">
    <location>
        <begin position="152"/>
        <end position="172"/>
    </location>
</feature>
<feature type="transmembrane region" description="Helical" evidence="1">
    <location>
        <begin position="179"/>
        <end position="196"/>
    </location>
</feature>
<protein>
    <submittedName>
        <fullName evidence="2">Uncharacterized protein</fullName>
    </submittedName>
</protein>